<dbReference type="PANTHER" id="PTHR13510:SF44">
    <property type="entry name" value="RABENOSYN-5"/>
    <property type="match status" value="1"/>
</dbReference>
<dbReference type="InterPro" id="IPR052727">
    <property type="entry name" value="Rab4/Rab5_effector"/>
</dbReference>
<dbReference type="Proteomes" id="UP000019132">
    <property type="component" value="Unassembled WGS sequence"/>
</dbReference>
<dbReference type="EMBL" id="GL376615">
    <property type="status" value="NOT_ANNOTATED_CDS"/>
    <property type="molecule type" value="Genomic_DNA"/>
</dbReference>
<proteinExistence type="predicted"/>
<feature type="region of interest" description="Disordered" evidence="5">
    <location>
        <begin position="427"/>
        <end position="460"/>
    </location>
</feature>
<keyword evidence="2 4" id="KW-0863">Zinc-finger</keyword>
<reference evidence="8" key="1">
    <citation type="journal article" date="2010" name="Genome Biol.">
        <title>Genome sequence of the necrotrophic plant pathogen Pythium ultimum reveals original pathogenicity mechanisms and effector repertoire.</title>
        <authorList>
            <person name="Levesque C.A."/>
            <person name="Brouwer H."/>
            <person name="Cano L."/>
            <person name="Hamilton J.P."/>
            <person name="Holt C."/>
            <person name="Huitema E."/>
            <person name="Raffaele S."/>
            <person name="Robideau G.P."/>
            <person name="Thines M."/>
            <person name="Win J."/>
            <person name="Zerillo M.M."/>
            <person name="Beakes G.W."/>
            <person name="Boore J.L."/>
            <person name="Busam D."/>
            <person name="Dumas B."/>
            <person name="Ferriera S."/>
            <person name="Fuerstenberg S.I."/>
            <person name="Gachon C.M."/>
            <person name="Gaulin E."/>
            <person name="Govers F."/>
            <person name="Grenville-Briggs L."/>
            <person name="Horner N."/>
            <person name="Hostetler J."/>
            <person name="Jiang R.H."/>
            <person name="Johnson J."/>
            <person name="Krajaejun T."/>
            <person name="Lin H."/>
            <person name="Meijer H.J."/>
            <person name="Moore B."/>
            <person name="Morris P."/>
            <person name="Phuntmart V."/>
            <person name="Puiu D."/>
            <person name="Shetty J."/>
            <person name="Stajich J.E."/>
            <person name="Tripathy S."/>
            <person name="Wawra S."/>
            <person name="van West P."/>
            <person name="Whitty B.R."/>
            <person name="Coutinho P.M."/>
            <person name="Henrissat B."/>
            <person name="Martin F."/>
            <person name="Thomas P.D."/>
            <person name="Tyler B.M."/>
            <person name="De Vries R.P."/>
            <person name="Kamoun S."/>
            <person name="Yandell M."/>
            <person name="Tisserat N."/>
            <person name="Buell C.R."/>
        </authorList>
    </citation>
    <scope>NUCLEOTIDE SEQUENCE</scope>
    <source>
        <strain evidence="8">DAOM:BR144</strain>
    </source>
</reference>
<sequence>MFPDVALTTDEKARYVQLAHGLVRDTLQEYDVYNGAQQRQVSKVRWKLVKSRENIAVYKDRAFDSKDYLSNVHRGLASGHDLGPGFSSGTSSLSQRNSSSSSSSSLSAVMLDSIPAEEWSLPKLLMVGTLSGTLDDVMYGLTTPDVGLILLKAFYAQDEVIDGQVLAQIHGPTPTEPYRFLGLKWLVKGNPPAVNALVTPRDLVLLETTGILDHPTTGERIGYFLMHSVSLLECPELSKKAAVRGRISSCYIFKELSPSVVDVYMKGYVEASGKIADAVAIISATNGLLCCWKAVVCSQSKKLAWALRTKYSEEKRRRTRQSSAAEDIVTRLNQSSDVCGMCSKTFKMYSRVAHCQLCDEAMCSRCRVTIKLGFAKRSTKDVHLKDVTMCKRCITTTNQQSTFAIAQQEVLSGRFGSLFHLPSSSASGLDSAGTSTASSSSSDPLSSRRSQQPSLGASTPELDSGYSILLGHAQDRANMGPGTSILLAHTQNQAQRQSTLQKSFYSNHVGSSRAETTFASTAASDGSFFDSENEGDSAGDTIQSELVYVADVATTAAVDEWGAISPTSRQQYLDSVQGRTPEEHEIWKRMAQLHFQAENLYQYTKKNTETLVFHNNNSTTPCLPSQFSGAVPRMSID</sequence>
<dbReference type="Gene3D" id="3.30.530.20">
    <property type="match status" value="1"/>
</dbReference>
<dbReference type="PANTHER" id="PTHR13510">
    <property type="entry name" value="FYVE-FINGER-CONTAINING RAB5 EFFECTOR PROTEIN RABENOSYN-5-RELATED"/>
    <property type="match status" value="1"/>
</dbReference>
<evidence type="ECO:0000256" key="5">
    <source>
        <dbReference type="SAM" id="MobiDB-lite"/>
    </source>
</evidence>
<evidence type="ECO:0000313" key="8">
    <source>
        <dbReference type="Proteomes" id="UP000019132"/>
    </source>
</evidence>
<feature type="domain" description="FYVE-type" evidence="6">
    <location>
        <begin position="333"/>
        <end position="398"/>
    </location>
</feature>
<dbReference type="GO" id="GO:0008270">
    <property type="term" value="F:zinc ion binding"/>
    <property type="evidence" value="ECO:0007669"/>
    <property type="project" value="UniProtKB-KW"/>
</dbReference>
<evidence type="ECO:0000259" key="6">
    <source>
        <dbReference type="PROSITE" id="PS50178"/>
    </source>
</evidence>
<dbReference type="VEuPathDB" id="FungiDB:PYU1_G009652"/>
<keyword evidence="8" id="KW-1185">Reference proteome</keyword>
<evidence type="ECO:0000256" key="2">
    <source>
        <dbReference type="ARBA" id="ARBA00022771"/>
    </source>
</evidence>
<name>K3WXH2_GLOUD</name>
<evidence type="ECO:0000313" key="7">
    <source>
        <dbReference type="EnsemblProtists" id="PYU1_T009670"/>
    </source>
</evidence>
<evidence type="ECO:0000256" key="1">
    <source>
        <dbReference type="ARBA" id="ARBA00022723"/>
    </source>
</evidence>
<dbReference type="AlphaFoldDB" id="K3WXH2"/>
<dbReference type="InterPro" id="IPR013083">
    <property type="entry name" value="Znf_RING/FYVE/PHD"/>
</dbReference>
<keyword evidence="3" id="KW-0862">Zinc</keyword>
<dbReference type="InterPro" id="IPR011011">
    <property type="entry name" value="Znf_FYVE_PHD"/>
</dbReference>
<accession>K3WXH2</accession>
<dbReference type="eggNOG" id="ENOG502R9I1">
    <property type="taxonomic scope" value="Eukaryota"/>
</dbReference>
<keyword evidence="1" id="KW-0479">Metal-binding</keyword>
<evidence type="ECO:0000256" key="4">
    <source>
        <dbReference type="PROSITE-ProRule" id="PRU00091"/>
    </source>
</evidence>
<dbReference type="SUPFAM" id="SSF57903">
    <property type="entry name" value="FYVE/PHD zinc finger"/>
    <property type="match status" value="1"/>
</dbReference>
<dbReference type="HOGENOM" id="CLU_015303_5_1_1"/>
<protein>
    <recommendedName>
        <fullName evidence="6">FYVE-type domain-containing protein</fullName>
    </recommendedName>
</protein>
<organism evidence="7 8">
    <name type="scientific">Globisporangium ultimum (strain ATCC 200006 / CBS 805.95 / DAOM BR144)</name>
    <name type="common">Pythium ultimum</name>
    <dbReference type="NCBI Taxonomy" id="431595"/>
    <lineage>
        <taxon>Eukaryota</taxon>
        <taxon>Sar</taxon>
        <taxon>Stramenopiles</taxon>
        <taxon>Oomycota</taxon>
        <taxon>Peronosporomycetes</taxon>
        <taxon>Pythiales</taxon>
        <taxon>Pythiaceae</taxon>
        <taxon>Globisporangium</taxon>
    </lineage>
</organism>
<reference evidence="7" key="3">
    <citation type="submission" date="2015-02" db="UniProtKB">
        <authorList>
            <consortium name="EnsemblProtists"/>
        </authorList>
    </citation>
    <scope>IDENTIFICATION</scope>
    <source>
        <strain evidence="7">DAOM BR144</strain>
    </source>
</reference>
<reference evidence="8" key="2">
    <citation type="submission" date="2010-04" db="EMBL/GenBank/DDBJ databases">
        <authorList>
            <person name="Buell R."/>
            <person name="Hamilton J."/>
            <person name="Hostetler J."/>
        </authorList>
    </citation>
    <scope>NUCLEOTIDE SEQUENCE [LARGE SCALE GENOMIC DNA]</scope>
    <source>
        <strain evidence="8">DAOM:BR144</strain>
    </source>
</reference>
<dbReference type="EnsemblProtists" id="PYU1_T009670">
    <property type="protein sequence ID" value="PYU1_T009670"/>
    <property type="gene ID" value="PYU1_G009652"/>
</dbReference>
<dbReference type="InterPro" id="IPR017455">
    <property type="entry name" value="Znf_FYVE-rel"/>
</dbReference>
<dbReference type="InParanoid" id="K3WXH2"/>
<evidence type="ECO:0000256" key="3">
    <source>
        <dbReference type="ARBA" id="ARBA00022833"/>
    </source>
</evidence>
<dbReference type="Gene3D" id="3.30.40.10">
    <property type="entry name" value="Zinc/RING finger domain, C3HC4 (zinc finger)"/>
    <property type="match status" value="1"/>
</dbReference>
<feature type="compositionally biased region" description="Low complexity" evidence="5">
    <location>
        <begin position="427"/>
        <end position="454"/>
    </location>
</feature>
<dbReference type="PROSITE" id="PS50178">
    <property type="entry name" value="ZF_FYVE"/>
    <property type="match status" value="1"/>
</dbReference>
<dbReference type="InterPro" id="IPR023393">
    <property type="entry name" value="START-like_dom_sf"/>
</dbReference>